<evidence type="ECO:0000313" key="2">
    <source>
        <dbReference type="Proteomes" id="UP000287651"/>
    </source>
</evidence>
<proteinExistence type="predicted"/>
<gene>
    <name evidence="1" type="ORF">B296_00035840</name>
</gene>
<accession>A0A426X3F7</accession>
<dbReference type="Proteomes" id="UP000287651">
    <property type="component" value="Unassembled WGS sequence"/>
</dbReference>
<dbReference type="EMBL" id="AMZH03027774">
    <property type="protein sequence ID" value="RRT34003.1"/>
    <property type="molecule type" value="Genomic_DNA"/>
</dbReference>
<name>A0A426X3F7_ENSVE</name>
<comment type="caution">
    <text evidence="1">The sequence shown here is derived from an EMBL/GenBank/DDBJ whole genome shotgun (WGS) entry which is preliminary data.</text>
</comment>
<dbReference type="AlphaFoldDB" id="A0A426X3F7"/>
<organism evidence="1 2">
    <name type="scientific">Ensete ventricosum</name>
    <name type="common">Abyssinian banana</name>
    <name type="synonym">Musa ensete</name>
    <dbReference type="NCBI Taxonomy" id="4639"/>
    <lineage>
        <taxon>Eukaryota</taxon>
        <taxon>Viridiplantae</taxon>
        <taxon>Streptophyta</taxon>
        <taxon>Embryophyta</taxon>
        <taxon>Tracheophyta</taxon>
        <taxon>Spermatophyta</taxon>
        <taxon>Magnoliopsida</taxon>
        <taxon>Liliopsida</taxon>
        <taxon>Zingiberales</taxon>
        <taxon>Musaceae</taxon>
        <taxon>Ensete</taxon>
    </lineage>
</organism>
<protein>
    <submittedName>
        <fullName evidence="1">Uncharacterized protein</fullName>
    </submittedName>
</protein>
<reference evidence="1 2" key="1">
    <citation type="journal article" date="2014" name="Agronomy (Basel)">
        <title>A Draft Genome Sequence for Ensete ventricosum, the Drought-Tolerant Tree Against Hunger.</title>
        <authorList>
            <person name="Harrison J."/>
            <person name="Moore K.A."/>
            <person name="Paszkiewicz K."/>
            <person name="Jones T."/>
            <person name="Grant M."/>
            <person name="Ambacheew D."/>
            <person name="Muzemil S."/>
            <person name="Studholme D.J."/>
        </authorList>
    </citation>
    <scope>NUCLEOTIDE SEQUENCE [LARGE SCALE GENOMIC DNA]</scope>
</reference>
<sequence length="141" mass="15136">MHPPRFPNKLFLFLPHHRKHGLYRCLSLSLPSAPASSPSLVVNDAEKALCFPASCFTLSVAATSSLLLFATTPPPSSFPTDATVHSPHMIDPRHCTSLIPHLSELPLLSLNAPLTSTTINIVPLSVRLLSSSIHAASILSQ</sequence>
<evidence type="ECO:0000313" key="1">
    <source>
        <dbReference type="EMBL" id="RRT34003.1"/>
    </source>
</evidence>